<evidence type="ECO:0000256" key="1">
    <source>
        <dbReference type="SAM" id="MobiDB-lite"/>
    </source>
</evidence>
<sequence>MELVPTSRKRLNQLPVFELLQANRTLVKRRRRRFAPAPPTPEALKRRQQKHPHPRGNPYARIQLRPDRFAATLRRLERAHLASFVNLELSSVDWSIDANDYPALQNFRKQTAHRIDSVGHLSAVVVRELILILCRFEKSGLSISPSSNNLIDSISASEPKNKNNNEIAKIPRLDPFINEPIDKGSFGCRSNVRMATIIANNRSTPKNATIGLT</sequence>
<gene>
    <name evidence="2" type="ORF">G2W53_011234</name>
</gene>
<dbReference type="EMBL" id="JAAIUW010000004">
    <property type="protein sequence ID" value="KAF7836375.1"/>
    <property type="molecule type" value="Genomic_DNA"/>
</dbReference>
<keyword evidence="3" id="KW-1185">Reference proteome</keyword>
<protein>
    <submittedName>
        <fullName evidence="2">Uncharacterized protein</fullName>
    </submittedName>
</protein>
<organism evidence="2 3">
    <name type="scientific">Senna tora</name>
    <dbReference type="NCBI Taxonomy" id="362788"/>
    <lineage>
        <taxon>Eukaryota</taxon>
        <taxon>Viridiplantae</taxon>
        <taxon>Streptophyta</taxon>
        <taxon>Embryophyta</taxon>
        <taxon>Tracheophyta</taxon>
        <taxon>Spermatophyta</taxon>
        <taxon>Magnoliopsida</taxon>
        <taxon>eudicotyledons</taxon>
        <taxon>Gunneridae</taxon>
        <taxon>Pentapetalae</taxon>
        <taxon>rosids</taxon>
        <taxon>fabids</taxon>
        <taxon>Fabales</taxon>
        <taxon>Fabaceae</taxon>
        <taxon>Caesalpinioideae</taxon>
        <taxon>Cassia clade</taxon>
        <taxon>Senna</taxon>
    </lineage>
</organism>
<name>A0A834X0V9_9FABA</name>
<feature type="region of interest" description="Disordered" evidence="1">
    <location>
        <begin position="28"/>
        <end position="58"/>
    </location>
</feature>
<dbReference type="AlphaFoldDB" id="A0A834X0V9"/>
<comment type="caution">
    <text evidence="2">The sequence shown here is derived from an EMBL/GenBank/DDBJ whole genome shotgun (WGS) entry which is preliminary data.</text>
</comment>
<evidence type="ECO:0000313" key="3">
    <source>
        <dbReference type="Proteomes" id="UP000634136"/>
    </source>
</evidence>
<accession>A0A834X0V9</accession>
<evidence type="ECO:0000313" key="2">
    <source>
        <dbReference type="EMBL" id="KAF7836375.1"/>
    </source>
</evidence>
<proteinExistence type="predicted"/>
<dbReference type="Proteomes" id="UP000634136">
    <property type="component" value="Unassembled WGS sequence"/>
</dbReference>
<reference evidence="2" key="1">
    <citation type="submission" date="2020-09" db="EMBL/GenBank/DDBJ databases">
        <title>Genome-Enabled Discovery of Anthraquinone Biosynthesis in Senna tora.</title>
        <authorList>
            <person name="Kang S.-H."/>
            <person name="Pandey R.P."/>
            <person name="Lee C.-M."/>
            <person name="Sim J.-S."/>
            <person name="Jeong J.-T."/>
            <person name="Choi B.-S."/>
            <person name="Jung M."/>
            <person name="Ginzburg D."/>
            <person name="Zhao K."/>
            <person name="Won S.Y."/>
            <person name="Oh T.-J."/>
            <person name="Yu Y."/>
            <person name="Kim N.-H."/>
            <person name="Lee O.R."/>
            <person name="Lee T.-H."/>
            <person name="Bashyal P."/>
            <person name="Kim T.-S."/>
            <person name="Lee W.-H."/>
            <person name="Kawkins C."/>
            <person name="Kim C.-K."/>
            <person name="Kim J.S."/>
            <person name="Ahn B.O."/>
            <person name="Rhee S.Y."/>
            <person name="Sohng J.K."/>
        </authorList>
    </citation>
    <scope>NUCLEOTIDE SEQUENCE</scope>
    <source>
        <tissue evidence="2">Leaf</tissue>
    </source>
</reference>